<name>A0A7I9YVN7_MYCBU</name>
<evidence type="ECO:0000313" key="3">
    <source>
        <dbReference type="Proteomes" id="UP000465360"/>
    </source>
</evidence>
<feature type="domain" description="DUF4873" evidence="1">
    <location>
        <begin position="313"/>
        <end position="400"/>
    </location>
</feature>
<dbReference type="InterPro" id="IPR036188">
    <property type="entry name" value="FAD/NAD-bd_sf"/>
</dbReference>
<dbReference type="Pfam" id="PF16170">
    <property type="entry name" value="DUF4873"/>
    <property type="match status" value="1"/>
</dbReference>
<organism evidence="2 3">
    <name type="scientific">Mycobacterium bourgelatii</name>
    <dbReference type="NCBI Taxonomy" id="1273442"/>
    <lineage>
        <taxon>Bacteria</taxon>
        <taxon>Bacillati</taxon>
        <taxon>Actinomycetota</taxon>
        <taxon>Actinomycetes</taxon>
        <taxon>Mycobacteriales</taxon>
        <taxon>Mycobacteriaceae</taxon>
        <taxon>Mycobacterium</taxon>
    </lineage>
</organism>
<keyword evidence="3" id="KW-1185">Reference proteome</keyword>
<sequence length="404" mass="43825">MTRPPVPHESHHHVVIASTEGHRVQDALRAAGITDCLVLDDPIESSVFDDATDTWVLCTGGDDARRADVVITDRHGFLPWIPDIPGRGEFAGESFHAAAWDSAFDPAGKHIAVVGTDSAAGHYIGALLESARLVTAFAVPPRRFITELLLPRTRALRWLFRRIPVRPERPAVRQVMSAIASVTPSGIRTSDGVEHRADVIIYGTGYTVAADHTLVGSRGLCIQQAWADGMEPFLGVAVHGFPNYFFLTGPGIDAQIKYVVRCLQHMTRMASPRIEVRRSSQQVFNERAQLTPAQPLPVASAFDLSSSAPEREDDVYDGTATLQIADTRCEVHVRLAGRLDPLDGRYHWQGTVLDRLPSETLRQARAGTLSVGAHSAPARITEETPWGTHSVAGVGAPPFASPTG</sequence>
<dbReference type="Proteomes" id="UP000465360">
    <property type="component" value="Unassembled WGS sequence"/>
</dbReference>
<gene>
    <name evidence="2" type="ORF">MBOU_46790</name>
</gene>
<dbReference type="SUPFAM" id="SSF51905">
    <property type="entry name" value="FAD/NAD(P)-binding domain"/>
    <property type="match status" value="1"/>
</dbReference>
<reference evidence="2 3" key="1">
    <citation type="journal article" date="2019" name="Emerg. Microbes Infect.">
        <title>Comprehensive subspecies identification of 175 nontuberculous mycobacteria species based on 7547 genomic profiles.</title>
        <authorList>
            <person name="Matsumoto Y."/>
            <person name="Kinjo T."/>
            <person name="Motooka D."/>
            <person name="Nabeya D."/>
            <person name="Jung N."/>
            <person name="Uechi K."/>
            <person name="Horii T."/>
            <person name="Iida T."/>
            <person name="Fujita J."/>
            <person name="Nakamura S."/>
        </authorList>
    </citation>
    <scope>NUCLEOTIDE SEQUENCE [LARGE SCALE GENOMIC DNA]</scope>
    <source>
        <strain evidence="2 3">JCM 30725</strain>
    </source>
</reference>
<evidence type="ECO:0000259" key="1">
    <source>
        <dbReference type="Pfam" id="PF16170"/>
    </source>
</evidence>
<dbReference type="PANTHER" id="PTHR42877:SF4">
    <property type="entry name" value="FAD_NAD(P)-BINDING DOMAIN-CONTAINING PROTEIN-RELATED"/>
    <property type="match status" value="1"/>
</dbReference>
<dbReference type="AlphaFoldDB" id="A0A7I9YVN7"/>
<accession>A0A7I9YVN7</accession>
<dbReference type="Gene3D" id="3.50.50.60">
    <property type="entry name" value="FAD/NAD(P)-binding domain"/>
    <property type="match status" value="2"/>
</dbReference>
<dbReference type="PANTHER" id="PTHR42877">
    <property type="entry name" value="L-ORNITHINE N(5)-MONOOXYGENASE-RELATED"/>
    <property type="match status" value="1"/>
</dbReference>
<evidence type="ECO:0000313" key="2">
    <source>
        <dbReference type="EMBL" id="GFG92637.1"/>
    </source>
</evidence>
<protein>
    <recommendedName>
        <fullName evidence="1">DUF4873 domain-containing protein</fullName>
    </recommendedName>
</protein>
<dbReference type="InterPro" id="IPR032371">
    <property type="entry name" value="DUF4873"/>
</dbReference>
<dbReference type="EMBL" id="BLKZ01000001">
    <property type="protein sequence ID" value="GFG92637.1"/>
    <property type="molecule type" value="Genomic_DNA"/>
</dbReference>
<dbReference type="InterPro" id="IPR051209">
    <property type="entry name" value="FAD-bind_Monooxygenase_sf"/>
</dbReference>
<proteinExistence type="predicted"/>
<comment type="caution">
    <text evidence="2">The sequence shown here is derived from an EMBL/GenBank/DDBJ whole genome shotgun (WGS) entry which is preliminary data.</text>
</comment>